<name>A0A1G2QX33_9BACT</name>
<dbReference type="InterPro" id="IPR011701">
    <property type="entry name" value="MFS"/>
</dbReference>
<dbReference type="Gene3D" id="1.20.1250.20">
    <property type="entry name" value="MFS general substrate transporter like domains"/>
    <property type="match status" value="1"/>
</dbReference>
<feature type="transmembrane region" description="Helical" evidence="6">
    <location>
        <begin position="287"/>
        <end position="309"/>
    </location>
</feature>
<feature type="transmembrane region" description="Helical" evidence="6">
    <location>
        <begin position="261"/>
        <end position="281"/>
    </location>
</feature>
<feature type="domain" description="Major facilitator superfamily (MFS) profile" evidence="7">
    <location>
        <begin position="1"/>
        <end position="380"/>
    </location>
</feature>
<dbReference type="SUPFAM" id="SSF103473">
    <property type="entry name" value="MFS general substrate transporter"/>
    <property type="match status" value="1"/>
</dbReference>
<feature type="transmembrane region" description="Helical" evidence="6">
    <location>
        <begin position="230"/>
        <end position="249"/>
    </location>
</feature>
<evidence type="ECO:0000256" key="3">
    <source>
        <dbReference type="ARBA" id="ARBA00022692"/>
    </source>
</evidence>
<feature type="transmembrane region" description="Helical" evidence="6">
    <location>
        <begin position="155"/>
        <end position="176"/>
    </location>
</feature>
<evidence type="ECO:0000256" key="6">
    <source>
        <dbReference type="SAM" id="Phobius"/>
    </source>
</evidence>
<comment type="subcellular location">
    <subcellularLocation>
        <location evidence="1">Cell membrane</location>
        <topology evidence="1">Multi-pass membrane protein</topology>
    </subcellularLocation>
</comment>
<gene>
    <name evidence="8" type="ORF">A2843_00305</name>
</gene>
<dbReference type="GO" id="GO:0022857">
    <property type="term" value="F:transmembrane transporter activity"/>
    <property type="evidence" value="ECO:0007669"/>
    <property type="project" value="InterPro"/>
</dbReference>
<feature type="transmembrane region" description="Helical" evidence="6">
    <location>
        <begin position="66"/>
        <end position="85"/>
    </location>
</feature>
<feature type="transmembrane region" description="Helical" evidence="6">
    <location>
        <begin position="97"/>
        <end position="115"/>
    </location>
</feature>
<dbReference type="InterPro" id="IPR036259">
    <property type="entry name" value="MFS_trans_sf"/>
</dbReference>
<dbReference type="PANTHER" id="PTHR43124">
    <property type="entry name" value="PURINE EFFLUX PUMP PBUE"/>
    <property type="match status" value="1"/>
</dbReference>
<feature type="transmembrane region" description="Helical" evidence="6">
    <location>
        <begin position="127"/>
        <end position="149"/>
    </location>
</feature>
<sequence>MKWLWVSSVFFWVALYATFATISVQAERAAQFALFGVGIMLGFFGAGLLFVRIPIGLLATRMDRKLLFFVGLCVVLVGNIVVPVASPNPIALFPSRFLLGVGAGFWIVSSVMFVEHHDDKPKATSRITLTYALGITIGGLGGGVLANIGDWNTPFWAGAIAAGFAIATLLPVRDMVEPAAPLSLREFLQLSRQPQLLMVSTLGALMFFVLTATVLGFTQNFAARLGANPLWLGIVYFAMLAPYSLTISIAHRVRSRIGTDFTLALGFVAGGIATMLIPFAGSVVVLSLLQTVVGAGLGLVYSSLMWLAIKDTPHKNESMGVFQTIYALGFLMGPILTGRVVGTTSLEAGFFLNGGLALAAFAAIAAFTLLRGFSMRFRRFPRLE</sequence>
<feature type="transmembrane region" description="Helical" evidence="6">
    <location>
        <begin position="321"/>
        <end position="342"/>
    </location>
</feature>
<proteinExistence type="predicted"/>
<evidence type="ECO:0000256" key="2">
    <source>
        <dbReference type="ARBA" id="ARBA00022475"/>
    </source>
</evidence>
<evidence type="ECO:0000256" key="1">
    <source>
        <dbReference type="ARBA" id="ARBA00004651"/>
    </source>
</evidence>
<feature type="transmembrane region" description="Helical" evidence="6">
    <location>
        <begin position="196"/>
        <end position="218"/>
    </location>
</feature>
<evidence type="ECO:0000256" key="4">
    <source>
        <dbReference type="ARBA" id="ARBA00022989"/>
    </source>
</evidence>
<evidence type="ECO:0000313" key="9">
    <source>
        <dbReference type="Proteomes" id="UP000178170"/>
    </source>
</evidence>
<feature type="transmembrane region" description="Helical" evidence="6">
    <location>
        <begin position="348"/>
        <end position="370"/>
    </location>
</feature>
<evidence type="ECO:0000256" key="5">
    <source>
        <dbReference type="ARBA" id="ARBA00023136"/>
    </source>
</evidence>
<comment type="caution">
    <text evidence="8">The sequence shown here is derived from an EMBL/GenBank/DDBJ whole genome shotgun (WGS) entry which is preliminary data.</text>
</comment>
<keyword evidence="2" id="KW-1003">Cell membrane</keyword>
<dbReference type="Proteomes" id="UP000178170">
    <property type="component" value="Unassembled WGS sequence"/>
</dbReference>
<dbReference type="AlphaFoldDB" id="A0A1G2QX33"/>
<dbReference type="PANTHER" id="PTHR43124:SF3">
    <property type="entry name" value="CHLORAMPHENICOL EFFLUX PUMP RV0191"/>
    <property type="match status" value="1"/>
</dbReference>
<keyword evidence="5 6" id="KW-0472">Membrane</keyword>
<keyword evidence="4 6" id="KW-1133">Transmembrane helix</keyword>
<dbReference type="Pfam" id="PF07690">
    <property type="entry name" value="MFS_1"/>
    <property type="match status" value="1"/>
</dbReference>
<reference evidence="8 9" key="1">
    <citation type="journal article" date="2016" name="Nat. Commun.">
        <title>Thousands of microbial genomes shed light on interconnected biogeochemical processes in an aquifer system.</title>
        <authorList>
            <person name="Anantharaman K."/>
            <person name="Brown C.T."/>
            <person name="Hug L.A."/>
            <person name="Sharon I."/>
            <person name="Castelle C.J."/>
            <person name="Probst A.J."/>
            <person name="Thomas B.C."/>
            <person name="Singh A."/>
            <person name="Wilkins M.J."/>
            <person name="Karaoz U."/>
            <person name="Brodie E.L."/>
            <person name="Williams K.H."/>
            <person name="Hubbard S.S."/>
            <person name="Banfield J.F."/>
        </authorList>
    </citation>
    <scope>NUCLEOTIDE SEQUENCE [LARGE SCALE GENOMIC DNA]</scope>
</reference>
<dbReference type="InterPro" id="IPR020846">
    <property type="entry name" value="MFS_dom"/>
</dbReference>
<evidence type="ECO:0000313" key="8">
    <source>
        <dbReference type="EMBL" id="OHA64709.1"/>
    </source>
</evidence>
<protein>
    <recommendedName>
        <fullName evidence="7">Major facilitator superfamily (MFS) profile domain-containing protein</fullName>
    </recommendedName>
</protein>
<evidence type="ECO:0000259" key="7">
    <source>
        <dbReference type="PROSITE" id="PS50850"/>
    </source>
</evidence>
<dbReference type="EMBL" id="MHTS01000009">
    <property type="protein sequence ID" value="OHA64709.1"/>
    <property type="molecule type" value="Genomic_DNA"/>
</dbReference>
<dbReference type="GO" id="GO:0005886">
    <property type="term" value="C:plasma membrane"/>
    <property type="evidence" value="ECO:0007669"/>
    <property type="project" value="UniProtKB-SubCell"/>
</dbReference>
<dbReference type="PROSITE" id="PS50850">
    <property type="entry name" value="MFS"/>
    <property type="match status" value="1"/>
</dbReference>
<accession>A0A1G2QX33</accession>
<feature type="transmembrane region" description="Helical" evidence="6">
    <location>
        <begin position="30"/>
        <end position="54"/>
    </location>
</feature>
<keyword evidence="3 6" id="KW-0812">Transmembrane</keyword>
<dbReference type="InterPro" id="IPR050189">
    <property type="entry name" value="MFS_Efflux_Transporters"/>
</dbReference>
<organism evidence="8 9">
    <name type="scientific">Candidatus Wildermuthbacteria bacterium RIFCSPHIGHO2_01_FULL_48_27b</name>
    <dbReference type="NCBI Taxonomy" id="1802447"/>
    <lineage>
        <taxon>Bacteria</taxon>
        <taxon>Candidatus Wildermuthiibacteriota</taxon>
    </lineage>
</organism>